<dbReference type="EMBL" id="JAGQDD010000032">
    <property type="protein sequence ID" value="MBQ0933550.1"/>
    <property type="molecule type" value="Genomic_DNA"/>
</dbReference>
<dbReference type="GO" id="GO:0032259">
    <property type="term" value="P:methylation"/>
    <property type="evidence" value="ECO:0007669"/>
    <property type="project" value="UniProtKB-KW"/>
</dbReference>
<dbReference type="Gene3D" id="3.40.50.150">
    <property type="entry name" value="Vaccinia Virus protein VP39"/>
    <property type="match status" value="1"/>
</dbReference>
<keyword evidence="2" id="KW-0808">Transferase</keyword>
<dbReference type="RefSeq" id="WP_210857214.1">
    <property type="nucleotide sequence ID" value="NZ_JAGQDD010000032.1"/>
</dbReference>
<dbReference type="SUPFAM" id="SSF53335">
    <property type="entry name" value="S-adenosyl-L-methionine-dependent methyltransferases"/>
    <property type="match status" value="1"/>
</dbReference>
<feature type="domain" description="Methyltransferase" evidence="1">
    <location>
        <begin position="44"/>
        <end position="144"/>
    </location>
</feature>
<proteinExistence type="predicted"/>
<dbReference type="GO" id="GO:0008168">
    <property type="term" value="F:methyltransferase activity"/>
    <property type="evidence" value="ECO:0007669"/>
    <property type="project" value="UniProtKB-KW"/>
</dbReference>
<dbReference type="InterPro" id="IPR029063">
    <property type="entry name" value="SAM-dependent_MTases_sf"/>
</dbReference>
<keyword evidence="2" id="KW-0489">Methyltransferase</keyword>
<dbReference type="AlphaFoldDB" id="A0A940YFD8"/>
<comment type="caution">
    <text evidence="2">The sequence shown here is derived from an EMBL/GenBank/DDBJ whole genome shotgun (WGS) entry which is preliminary data.</text>
</comment>
<evidence type="ECO:0000259" key="1">
    <source>
        <dbReference type="Pfam" id="PF13649"/>
    </source>
</evidence>
<organism evidence="2 3">
    <name type="scientific">Ideonella alba</name>
    <dbReference type="NCBI Taxonomy" id="2824118"/>
    <lineage>
        <taxon>Bacteria</taxon>
        <taxon>Pseudomonadati</taxon>
        <taxon>Pseudomonadota</taxon>
        <taxon>Betaproteobacteria</taxon>
        <taxon>Burkholderiales</taxon>
        <taxon>Sphaerotilaceae</taxon>
        <taxon>Ideonella</taxon>
    </lineage>
</organism>
<dbReference type="Pfam" id="PF13649">
    <property type="entry name" value="Methyltransf_25"/>
    <property type="match status" value="1"/>
</dbReference>
<evidence type="ECO:0000313" key="3">
    <source>
        <dbReference type="Proteomes" id="UP000676246"/>
    </source>
</evidence>
<evidence type="ECO:0000313" key="2">
    <source>
        <dbReference type="EMBL" id="MBQ0933550.1"/>
    </source>
</evidence>
<accession>A0A940YFD8</accession>
<dbReference type="InterPro" id="IPR041698">
    <property type="entry name" value="Methyltransf_25"/>
</dbReference>
<gene>
    <name evidence="2" type="ORF">KAK03_23995</name>
</gene>
<protein>
    <submittedName>
        <fullName evidence="2">Class I SAM-dependent methyltransferase</fullName>
    </submittedName>
</protein>
<reference evidence="2 3" key="1">
    <citation type="submission" date="2021-04" db="EMBL/GenBank/DDBJ databases">
        <title>The genome sequence of Ideonella sp. 3Y2.</title>
        <authorList>
            <person name="Liu Y."/>
        </authorList>
    </citation>
    <scope>NUCLEOTIDE SEQUENCE [LARGE SCALE GENOMIC DNA]</scope>
    <source>
        <strain evidence="2 3">3Y2</strain>
    </source>
</reference>
<name>A0A940YFD8_9BURK</name>
<keyword evidence="3" id="KW-1185">Reference proteome</keyword>
<dbReference type="Proteomes" id="UP000676246">
    <property type="component" value="Unassembled WGS sequence"/>
</dbReference>
<dbReference type="CDD" id="cd02440">
    <property type="entry name" value="AdoMet_MTases"/>
    <property type="match status" value="1"/>
</dbReference>
<sequence>MQSAYYDAMAPFSHLLFANWDRFQTWQLEKLSSHLPKPSPDVRIIDFACDIGTQLVPLAQAGFTVSGIDSSALCVQRCRRELGARELRADVHHCDFVQEPDDMRWASEAFDVALLMDNYIFHAADDDEVFTALRCIRNSLKPGGVALVAFRAYDDANARPTVTVPTFYAEESSRRFVHQVWDWQDESCYDFHLYLNVQDSEGTWAALHFVGRYRPVPHDRLAQIARAAGFRSVELIEPERTQYHRWLLKAQA</sequence>